<feature type="domain" description="Protein kinase" evidence="11">
    <location>
        <begin position="401"/>
        <end position="819"/>
    </location>
</feature>
<reference evidence="13" key="1">
    <citation type="submission" date="2021-11" db="EMBL/GenBank/DDBJ databases">
        <authorList>
            <consortium name="Genoscope - CEA"/>
            <person name="William W."/>
        </authorList>
    </citation>
    <scope>NUCLEOTIDE SEQUENCE</scope>
</reference>
<feature type="region of interest" description="Disordered" evidence="10">
    <location>
        <begin position="587"/>
        <end position="717"/>
    </location>
</feature>
<keyword evidence="5" id="KW-0418">Kinase</keyword>
<dbReference type="GO" id="GO:0004674">
    <property type="term" value="F:protein serine/threonine kinase activity"/>
    <property type="evidence" value="ECO:0007669"/>
    <property type="project" value="UniProtKB-KW"/>
</dbReference>
<comment type="similarity">
    <text evidence="8">Belongs to the protein kinase superfamily. Ser/Thr protein kinase family. CDPK subfamily.</text>
</comment>
<dbReference type="SUPFAM" id="SSF47473">
    <property type="entry name" value="EF-hand"/>
    <property type="match status" value="1"/>
</dbReference>
<dbReference type="Pfam" id="PF00069">
    <property type="entry name" value="Pkinase"/>
    <property type="match status" value="2"/>
</dbReference>
<protein>
    <recommendedName>
        <fullName evidence="15">Calmodulin</fullName>
    </recommendedName>
</protein>
<evidence type="ECO:0000259" key="11">
    <source>
        <dbReference type="PROSITE" id="PS50011"/>
    </source>
</evidence>
<feature type="compositionally biased region" description="Acidic residues" evidence="10">
    <location>
        <begin position="675"/>
        <end position="686"/>
    </location>
</feature>
<evidence type="ECO:0000256" key="5">
    <source>
        <dbReference type="ARBA" id="ARBA00022777"/>
    </source>
</evidence>
<dbReference type="InterPro" id="IPR011992">
    <property type="entry name" value="EF-hand-dom_pair"/>
</dbReference>
<evidence type="ECO:0000313" key="13">
    <source>
        <dbReference type="EMBL" id="CAH0368752.1"/>
    </source>
</evidence>
<dbReference type="PROSITE" id="PS00018">
    <property type="entry name" value="EF_HAND_1"/>
    <property type="match status" value="1"/>
</dbReference>
<dbReference type="Gene3D" id="1.10.510.10">
    <property type="entry name" value="Transferase(Phosphotransferase) domain 1"/>
    <property type="match status" value="2"/>
</dbReference>
<dbReference type="InterPro" id="IPR000719">
    <property type="entry name" value="Prot_kinase_dom"/>
</dbReference>
<evidence type="ECO:0000256" key="7">
    <source>
        <dbReference type="ARBA" id="ARBA00022840"/>
    </source>
</evidence>
<dbReference type="PROSITE" id="PS00107">
    <property type="entry name" value="PROTEIN_KINASE_ATP"/>
    <property type="match status" value="1"/>
</dbReference>
<evidence type="ECO:0008006" key="15">
    <source>
        <dbReference type="Google" id="ProtNLM"/>
    </source>
</evidence>
<dbReference type="Proteomes" id="UP000789595">
    <property type="component" value="Unassembled WGS sequence"/>
</dbReference>
<comment type="caution">
    <text evidence="13">The sequence shown here is derived from an EMBL/GenBank/DDBJ whole genome shotgun (WGS) entry which is preliminary data.</text>
</comment>
<sequence>MSFQTYDAMTAGRRADQPVDVLAALAGLVQFASRLRTCPPAALAFLRHADGLLRGTEAAPGVARTWAETVLFAEVSVREAQKELARVEDEAAAPAPAAAASSFSGFGDRLRSVFGPGDEARQRERLAAATAQLLEHWPRAAPPQPPPFARRASSIEADACGAISGCGVQDTFFAAYRAEPHKVETPPGAEKKRKRRLEEVTTDVQRLDLAEQSTDMDAAAAARLVATAEAEITEGDDLLEGGAMVENAPCGEAAALKFHAACVRLEGVRCAAQHLPAPLKRTAASELAYARRAAKTHAPLLENCVVERALYDARDADLRTISRQASAASDRPPQALFRRVDSLAELDASGRNRAQGCLDVLCALDVGVELPFAAVDAADERLRHGAAASSGAPCAVGDKYVVDDELLGRGSYGVVRRCTRKSDGGQFACKTIRLRGGACWDRLHAEISAARKLDHPHICRLHEVFYEKQRVHLIFDLCTGGELWAFLTAGSPHGRRPRPLDEATAQRFAREMLSAVSYMHARGVCHRDLKPQNWLLASAAPGAPLKLVDFGLSRRVPEGLSRSLDDSSSCSSREALEEQLEAVVRAANSRDEQLEAAARAAAPARATPPTPDPRAATPTPARASTPTPATPRTAPASPLAPPPRIVANGPPSPGRKAPRTLSDAVTKRRSGSDLADLDMDDAEDDASLATRPRSPATVVMSDRPENGHARRDRGRTGGLSDRVGSFYFVAPEVLRGGHDARCDLWSMGVIVYVLLSGCPPFAGRTDREILSRVARAPLQFPARLWRGASHEARLFVARLLERDVEKRLTAEQALREPWLRVEHARPSARLCSETRHAARAFAKLDGLGKLVAHVVAARAPADRLEDCRRGFAALDRDGDGALGLSEFFLALGGEAGGCGVEEAAALFDAADASGVGRPLSFRAFAALHVGGGTLAPSERSLEDAFDVLDADGASAVSGDDVRAALGVDRCVGADERDAGAALEAHARAARARAAGRGLGGVDVDDGDDADALDFPRFLLACEPLFLGGGEAPGF</sequence>
<dbReference type="GO" id="GO:0005509">
    <property type="term" value="F:calcium ion binding"/>
    <property type="evidence" value="ECO:0007669"/>
    <property type="project" value="InterPro"/>
</dbReference>
<feature type="binding site" evidence="9">
    <location>
        <position position="430"/>
    </location>
    <ligand>
        <name>ATP</name>
        <dbReference type="ChEBI" id="CHEBI:30616"/>
    </ligand>
</feature>
<keyword evidence="6" id="KW-0106">Calcium</keyword>
<organism evidence="13 14">
    <name type="scientific">Pelagomonas calceolata</name>
    <dbReference type="NCBI Taxonomy" id="35677"/>
    <lineage>
        <taxon>Eukaryota</taxon>
        <taxon>Sar</taxon>
        <taxon>Stramenopiles</taxon>
        <taxon>Ochrophyta</taxon>
        <taxon>Pelagophyceae</taxon>
        <taxon>Pelagomonadales</taxon>
        <taxon>Pelagomonadaceae</taxon>
        <taxon>Pelagomonas</taxon>
    </lineage>
</organism>
<evidence type="ECO:0000256" key="2">
    <source>
        <dbReference type="ARBA" id="ARBA00022527"/>
    </source>
</evidence>
<dbReference type="Gene3D" id="1.10.238.10">
    <property type="entry name" value="EF-hand"/>
    <property type="match status" value="1"/>
</dbReference>
<evidence type="ECO:0000256" key="8">
    <source>
        <dbReference type="ARBA" id="ARBA00024334"/>
    </source>
</evidence>
<dbReference type="OrthoDB" id="193931at2759"/>
<dbReference type="GO" id="GO:0005524">
    <property type="term" value="F:ATP binding"/>
    <property type="evidence" value="ECO:0007669"/>
    <property type="project" value="UniProtKB-UniRule"/>
</dbReference>
<evidence type="ECO:0000256" key="10">
    <source>
        <dbReference type="SAM" id="MobiDB-lite"/>
    </source>
</evidence>
<keyword evidence="7 9" id="KW-0067">ATP-binding</keyword>
<dbReference type="PROSITE" id="PS50222">
    <property type="entry name" value="EF_HAND_2"/>
    <property type="match status" value="1"/>
</dbReference>
<evidence type="ECO:0000256" key="6">
    <source>
        <dbReference type="ARBA" id="ARBA00022837"/>
    </source>
</evidence>
<keyword evidence="2" id="KW-0723">Serine/threonine-protein kinase</keyword>
<proteinExistence type="inferred from homology"/>
<dbReference type="PROSITE" id="PS50011">
    <property type="entry name" value="PROTEIN_KINASE_DOM"/>
    <property type="match status" value="1"/>
</dbReference>
<evidence type="ECO:0000256" key="3">
    <source>
        <dbReference type="ARBA" id="ARBA00022679"/>
    </source>
</evidence>
<comment type="cofactor">
    <cofactor evidence="1">
        <name>Mg(2+)</name>
        <dbReference type="ChEBI" id="CHEBI:18420"/>
    </cofactor>
</comment>
<gene>
    <name evidence="13" type="ORF">PECAL_2P18340</name>
</gene>
<evidence type="ECO:0000259" key="12">
    <source>
        <dbReference type="PROSITE" id="PS50222"/>
    </source>
</evidence>
<dbReference type="SUPFAM" id="SSF56112">
    <property type="entry name" value="Protein kinase-like (PK-like)"/>
    <property type="match status" value="1"/>
</dbReference>
<dbReference type="EMBL" id="CAKKNE010000002">
    <property type="protein sequence ID" value="CAH0368752.1"/>
    <property type="molecule type" value="Genomic_DNA"/>
</dbReference>
<accession>A0A8J2WUG5</accession>
<keyword evidence="4 9" id="KW-0547">Nucleotide-binding</keyword>
<feature type="compositionally biased region" description="Low complexity" evidence="10">
    <location>
        <begin position="596"/>
        <end position="605"/>
    </location>
</feature>
<keyword evidence="3" id="KW-0808">Transferase</keyword>
<feature type="compositionally biased region" description="Low complexity" evidence="10">
    <location>
        <begin position="613"/>
        <end position="637"/>
    </location>
</feature>
<evidence type="ECO:0000256" key="1">
    <source>
        <dbReference type="ARBA" id="ARBA00001946"/>
    </source>
</evidence>
<keyword evidence="14" id="KW-1185">Reference proteome</keyword>
<name>A0A8J2WUG5_9STRA</name>
<dbReference type="InterPro" id="IPR050205">
    <property type="entry name" value="CDPK_Ser/Thr_kinases"/>
</dbReference>
<dbReference type="SMART" id="SM00220">
    <property type="entry name" value="S_TKc"/>
    <property type="match status" value="1"/>
</dbReference>
<dbReference type="AlphaFoldDB" id="A0A8J2WUG5"/>
<dbReference type="PANTHER" id="PTHR24349">
    <property type="entry name" value="SERINE/THREONINE-PROTEIN KINASE"/>
    <property type="match status" value="1"/>
</dbReference>
<dbReference type="InterPro" id="IPR018247">
    <property type="entry name" value="EF_Hand_1_Ca_BS"/>
</dbReference>
<evidence type="ECO:0000256" key="9">
    <source>
        <dbReference type="PROSITE-ProRule" id="PRU10141"/>
    </source>
</evidence>
<dbReference type="InterPro" id="IPR002048">
    <property type="entry name" value="EF_hand_dom"/>
</dbReference>
<evidence type="ECO:0000313" key="14">
    <source>
        <dbReference type="Proteomes" id="UP000789595"/>
    </source>
</evidence>
<feature type="domain" description="EF-hand" evidence="12">
    <location>
        <begin position="862"/>
        <end position="897"/>
    </location>
</feature>
<dbReference type="InterPro" id="IPR017441">
    <property type="entry name" value="Protein_kinase_ATP_BS"/>
</dbReference>
<evidence type="ECO:0000256" key="4">
    <source>
        <dbReference type="ARBA" id="ARBA00022741"/>
    </source>
</evidence>
<dbReference type="InterPro" id="IPR011009">
    <property type="entry name" value="Kinase-like_dom_sf"/>
</dbReference>
<dbReference type="Gene3D" id="3.30.200.20">
    <property type="entry name" value="Phosphorylase Kinase, domain 1"/>
    <property type="match status" value="1"/>
</dbReference>